<evidence type="ECO:0000256" key="1">
    <source>
        <dbReference type="SAM" id="Phobius"/>
    </source>
</evidence>
<name>A0A564TE55_9FIRM</name>
<dbReference type="EMBL" id="CABHNA010000046">
    <property type="protein sequence ID" value="VUX05399.1"/>
    <property type="molecule type" value="Genomic_DNA"/>
</dbReference>
<dbReference type="Proteomes" id="UP000363661">
    <property type="component" value="Unassembled WGS sequence"/>
</dbReference>
<reference evidence="2 3" key="1">
    <citation type="submission" date="2019-07" db="EMBL/GenBank/DDBJ databases">
        <authorList>
            <person name="Hibberd C M."/>
            <person name="Gehrig L. J."/>
            <person name="Chang H.-W."/>
            <person name="Venkatesh S."/>
        </authorList>
    </citation>
    <scope>NUCLEOTIDE SEQUENCE [LARGE SCALE GENOMIC DNA]</scope>
    <source>
        <strain evidence="2">Ruminococcus_torques_SSTS_Bg7063</strain>
    </source>
</reference>
<evidence type="ECO:0000313" key="2">
    <source>
        <dbReference type="EMBL" id="VUX05399.1"/>
    </source>
</evidence>
<keyword evidence="1" id="KW-0812">Transmembrane</keyword>
<evidence type="ECO:0000313" key="3">
    <source>
        <dbReference type="Proteomes" id="UP000363661"/>
    </source>
</evidence>
<keyword evidence="1" id="KW-1133">Transmembrane helix</keyword>
<proteinExistence type="predicted"/>
<keyword evidence="3" id="KW-1185">Reference proteome</keyword>
<sequence>MRLLIDEKDLALLLEKKRDLIGNKVTIDTIIAGVSFLLSVFTASYNDFLGIRGFGIVLKTIFCIIGIVYCLKIVKDVSEMLKNKYDHEVLFQDIEQLNMIQHNHSVVAVKDNSCEEKLCYLVYYDERWDCKLFLNYKTQNRNNEAALKEQVAADLNLNSDDIVCNYITSRVQEKYSVSHQEMRVYNHRLYEMYFNYIPDKFKKDNFEVNGKHYYWMTIEEMEKDDNIKEKNLEVVDFVKEYIK</sequence>
<feature type="transmembrane region" description="Helical" evidence="1">
    <location>
        <begin position="51"/>
        <end position="74"/>
    </location>
</feature>
<gene>
    <name evidence="2" type="ORF">RTSSTS7063_01206</name>
</gene>
<protein>
    <submittedName>
        <fullName evidence="2">Uncharacterized protein</fullName>
    </submittedName>
</protein>
<keyword evidence="1" id="KW-0472">Membrane</keyword>
<organism evidence="2 3">
    <name type="scientific">[Ruminococcus] torques</name>
    <dbReference type="NCBI Taxonomy" id="33039"/>
    <lineage>
        <taxon>Bacteria</taxon>
        <taxon>Bacillati</taxon>
        <taxon>Bacillota</taxon>
        <taxon>Clostridia</taxon>
        <taxon>Lachnospirales</taxon>
        <taxon>Lachnospiraceae</taxon>
        <taxon>Mediterraneibacter</taxon>
    </lineage>
</organism>
<accession>A0A564TE55</accession>
<feature type="transmembrane region" description="Helical" evidence="1">
    <location>
        <begin position="25"/>
        <end position="45"/>
    </location>
</feature>
<dbReference type="AlphaFoldDB" id="A0A564TE55"/>
<dbReference type="RefSeq" id="WP_144366855.1">
    <property type="nucleotide sequence ID" value="NZ_CABHNA010000046.1"/>
</dbReference>